<protein>
    <submittedName>
        <fullName evidence="1">Uncharacterized protein</fullName>
    </submittedName>
</protein>
<dbReference type="AlphaFoldDB" id="A0A0H3BNE6"/>
<sequence>MSDGTLTAHMLAQVPIKLRYNANKKRRSGAFFVHVFRQAISVK</sequence>
<dbReference type="KEGG" id="see:SNSL254_A4322"/>
<dbReference type="HOGENOM" id="CLU_3257580_0_0_6"/>
<gene>
    <name evidence="1" type="ordered locus">SNSL254_A4322</name>
</gene>
<dbReference type="Proteomes" id="UP000008824">
    <property type="component" value="Chromosome"/>
</dbReference>
<accession>A0A0H3BNE6</accession>
<organism evidence="1 2">
    <name type="scientific">Salmonella newport (strain SL254)</name>
    <dbReference type="NCBI Taxonomy" id="423368"/>
    <lineage>
        <taxon>Bacteria</taxon>
        <taxon>Pseudomonadati</taxon>
        <taxon>Pseudomonadota</taxon>
        <taxon>Gammaproteobacteria</taxon>
        <taxon>Enterobacterales</taxon>
        <taxon>Enterobacteriaceae</taxon>
        <taxon>Salmonella</taxon>
    </lineage>
</organism>
<name>A0A0H3BNE6_SALNS</name>
<evidence type="ECO:0000313" key="1">
    <source>
        <dbReference type="EMBL" id="ACF62301.1"/>
    </source>
</evidence>
<reference evidence="1 2" key="1">
    <citation type="journal article" date="2011" name="J. Bacteriol.">
        <title>Comparative genomics of 28 Salmonella enterica isolates: evidence for CRISPR-mediated adaptive sublineage evolution.</title>
        <authorList>
            <person name="Fricke W.F."/>
            <person name="Mammel M.K."/>
            <person name="McDermott P.F."/>
            <person name="Tartera C."/>
            <person name="White D.G."/>
            <person name="Leclerc J.E."/>
            <person name="Ravel J."/>
            <person name="Cebula T.A."/>
        </authorList>
    </citation>
    <scope>NUCLEOTIDE SEQUENCE [LARGE SCALE GENOMIC DNA]</scope>
    <source>
        <strain evidence="1 2">SL254</strain>
    </source>
</reference>
<proteinExistence type="predicted"/>
<dbReference type="EMBL" id="CP001113">
    <property type="protein sequence ID" value="ACF62301.1"/>
    <property type="molecule type" value="Genomic_DNA"/>
</dbReference>
<evidence type="ECO:0000313" key="2">
    <source>
        <dbReference type="Proteomes" id="UP000008824"/>
    </source>
</evidence>